<sequence>GWNDGSSGPLIPRIQKVYNINFVLVSLTFVLACVASHYLLLEELTVFIWYPRGLSQGYSLHGLGAVCQVIGCTIQAPAPPFPLFLLSFVVNGAGIAIQNAQSNAFVASLPVHSDYGTFVVHTHMLVRNLPPPGAGALSSPIVATQFSELPSWSFHYLVSLGLAFSNVISLISVFRFRNQDEILGLIGEAAGEKSPSEHSNFRQILSLKTVHLLAFFALVYVGVEVTIGGWITTFIIQVRGGGKSAGYISSGFFGGIMVGRLALLWLNKKASASPQRRNYVVKSSTQIGEQRALYLYAALAIGLEFIIWFVPSLIGGAVSVSLIGVFLGPMYPIVMNRVGRVVPRWLLSGSIGWIAGFGQAGSAIFPFITGAIASKTGIRVLQPLVISMMAMFPVLWALVPISVTRRID</sequence>
<organism evidence="8 9">
    <name type="scientific">Mycena belliarum</name>
    <dbReference type="NCBI Taxonomy" id="1033014"/>
    <lineage>
        <taxon>Eukaryota</taxon>
        <taxon>Fungi</taxon>
        <taxon>Dikarya</taxon>
        <taxon>Basidiomycota</taxon>
        <taxon>Agaricomycotina</taxon>
        <taxon>Agaricomycetes</taxon>
        <taxon>Agaricomycetidae</taxon>
        <taxon>Agaricales</taxon>
        <taxon>Marasmiineae</taxon>
        <taxon>Mycenaceae</taxon>
        <taxon>Mycena</taxon>
    </lineage>
</organism>
<feature type="non-terminal residue" evidence="8">
    <location>
        <position position="1"/>
    </location>
</feature>
<dbReference type="GO" id="GO:0016020">
    <property type="term" value="C:membrane"/>
    <property type="evidence" value="ECO:0007669"/>
    <property type="project" value="TreeGrafter"/>
</dbReference>
<proteinExistence type="inferred from homology"/>
<dbReference type="AlphaFoldDB" id="A0AAD6UII7"/>
<evidence type="ECO:0000256" key="2">
    <source>
        <dbReference type="ARBA" id="ARBA00008335"/>
    </source>
</evidence>
<feature type="transmembrane region" description="Helical" evidence="7">
    <location>
        <begin position="380"/>
        <end position="399"/>
    </location>
</feature>
<evidence type="ECO:0000256" key="6">
    <source>
        <dbReference type="ARBA" id="ARBA00023136"/>
    </source>
</evidence>
<evidence type="ECO:0000256" key="7">
    <source>
        <dbReference type="SAM" id="Phobius"/>
    </source>
</evidence>
<feature type="transmembrane region" description="Helical" evidence="7">
    <location>
        <begin position="212"/>
        <end position="238"/>
    </location>
</feature>
<comment type="subcellular location">
    <subcellularLocation>
        <location evidence="1">Endomembrane system</location>
        <topology evidence="1">Multi-pass membrane protein</topology>
    </subcellularLocation>
</comment>
<dbReference type="InterPro" id="IPR051788">
    <property type="entry name" value="MFS_Transporter"/>
</dbReference>
<evidence type="ECO:0000256" key="1">
    <source>
        <dbReference type="ARBA" id="ARBA00004127"/>
    </source>
</evidence>
<dbReference type="Gene3D" id="1.20.1250.20">
    <property type="entry name" value="MFS general substrate transporter like domains"/>
    <property type="match status" value="1"/>
</dbReference>
<feature type="transmembrane region" description="Helical" evidence="7">
    <location>
        <begin position="346"/>
        <end position="368"/>
    </location>
</feature>
<protein>
    <submittedName>
        <fullName evidence="8">Major facilitator superfamily domain-containing protein</fullName>
    </submittedName>
</protein>
<feature type="transmembrane region" description="Helical" evidence="7">
    <location>
        <begin position="154"/>
        <end position="174"/>
    </location>
</feature>
<keyword evidence="4 7" id="KW-0812">Transmembrane</keyword>
<feature type="transmembrane region" description="Helical" evidence="7">
    <location>
        <begin position="20"/>
        <end position="40"/>
    </location>
</feature>
<feature type="transmembrane region" description="Helical" evidence="7">
    <location>
        <begin position="316"/>
        <end position="334"/>
    </location>
</feature>
<dbReference type="PANTHER" id="PTHR23514">
    <property type="entry name" value="BYPASS OF STOP CODON PROTEIN 6"/>
    <property type="match status" value="1"/>
</dbReference>
<feature type="transmembrane region" description="Helical" evidence="7">
    <location>
        <begin position="292"/>
        <end position="310"/>
    </location>
</feature>
<evidence type="ECO:0000256" key="4">
    <source>
        <dbReference type="ARBA" id="ARBA00022692"/>
    </source>
</evidence>
<gene>
    <name evidence="8" type="ORF">B0H15DRAFT_770699</name>
</gene>
<reference evidence="8" key="1">
    <citation type="submission" date="2023-03" db="EMBL/GenBank/DDBJ databases">
        <title>Massive genome expansion in bonnet fungi (Mycena s.s.) driven by repeated elements and novel gene families across ecological guilds.</title>
        <authorList>
            <consortium name="Lawrence Berkeley National Laboratory"/>
            <person name="Harder C.B."/>
            <person name="Miyauchi S."/>
            <person name="Viragh M."/>
            <person name="Kuo A."/>
            <person name="Thoen E."/>
            <person name="Andreopoulos B."/>
            <person name="Lu D."/>
            <person name="Skrede I."/>
            <person name="Drula E."/>
            <person name="Henrissat B."/>
            <person name="Morin E."/>
            <person name="Kohler A."/>
            <person name="Barry K."/>
            <person name="LaButti K."/>
            <person name="Morin E."/>
            <person name="Salamov A."/>
            <person name="Lipzen A."/>
            <person name="Mereny Z."/>
            <person name="Hegedus B."/>
            <person name="Baldrian P."/>
            <person name="Stursova M."/>
            <person name="Weitz H."/>
            <person name="Taylor A."/>
            <person name="Grigoriev I.V."/>
            <person name="Nagy L.G."/>
            <person name="Martin F."/>
            <person name="Kauserud H."/>
        </authorList>
    </citation>
    <scope>NUCLEOTIDE SEQUENCE</scope>
    <source>
        <strain evidence="8">CBHHK173m</strain>
    </source>
</reference>
<accession>A0AAD6UII7</accession>
<comment type="caution">
    <text evidence="8">The sequence shown here is derived from an EMBL/GenBank/DDBJ whole genome shotgun (WGS) entry which is preliminary data.</text>
</comment>
<dbReference type="SUPFAM" id="SSF103473">
    <property type="entry name" value="MFS general substrate transporter"/>
    <property type="match status" value="1"/>
</dbReference>
<evidence type="ECO:0000313" key="8">
    <source>
        <dbReference type="EMBL" id="KAJ7100192.1"/>
    </source>
</evidence>
<keyword evidence="5 7" id="KW-1133">Transmembrane helix</keyword>
<evidence type="ECO:0000256" key="5">
    <source>
        <dbReference type="ARBA" id="ARBA00022989"/>
    </source>
</evidence>
<evidence type="ECO:0000313" key="9">
    <source>
        <dbReference type="Proteomes" id="UP001222325"/>
    </source>
</evidence>
<comment type="similarity">
    <text evidence="2">Belongs to the major facilitator superfamily.</text>
</comment>
<keyword evidence="6 7" id="KW-0472">Membrane</keyword>
<dbReference type="PANTHER" id="PTHR23514:SF3">
    <property type="entry name" value="BYPASS OF STOP CODON PROTEIN 6"/>
    <property type="match status" value="1"/>
</dbReference>
<keyword evidence="9" id="KW-1185">Reference proteome</keyword>
<feature type="transmembrane region" description="Helical" evidence="7">
    <location>
        <begin position="244"/>
        <end position="266"/>
    </location>
</feature>
<dbReference type="GO" id="GO:0012505">
    <property type="term" value="C:endomembrane system"/>
    <property type="evidence" value="ECO:0007669"/>
    <property type="project" value="UniProtKB-SubCell"/>
</dbReference>
<name>A0AAD6UII7_9AGAR</name>
<dbReference type="InterPro" id="IPR036259">
    <property type="entry name" value="MFS_trans_sf"/>
</dbReference>
<keyword evidence="3" id="KW-0813">Transport</keyword>
<dbReference type="Proteomes" id="UP001222325">
    <property type="component" value="Unassembled WGS sequence"/>
</dbReference>
<evidence type="ECO:0000256" key="3">
    <source>
        <dbReference type="ARBA" id="ARBA00022448"/>
    </source>
</evidence>
<dbReference type="EMBL" id="JARJCN010000006">
    <property type="protein sequence ID" value="KAJ7100192.1"/>
    <property type="molecule type" value="Genomic_DNA"/>
</dbReference>